<reference evidence="2" key="1">
    <citation type="submission" date="2022-11" db="UniProtKB">
        <authorList>
            <consortium name="WormBaseParasite"/>
        </authorList>
    </citation>
    <scope>IDENTIFICATION</scope>
</reference>
<proteinExistence type="predicted"/>
<organism evidence="1 2">
    <name type="scientific">Parascaris equorum</name>
    <name type="common">Equine roundworm</name>
    <dbReference type="NCBI Taxonomy" id="6256"/>
    <lineage>
        <taxon>Eukaryota</taxon>
        <taxon>Metazoa</taxon>
        <taxon>Ecdysozoa</taxon>
        <taxon>Nematoda</taxon>
        <taxon>Chromadorea</taxon>
        <taxon>Rhabditida</taxon>
        <taxon>Spirurina</taxon>
        <taxon>Ascaridomorpha</taxon>
        <taxon>Ascaridoidea</taxon>
        <taxon>Ascarididae</taxon>
        <taxon>Parascaris</taxon>
    </lineage>
</organism>
<dbReference type="AlphaFoldDB" id="A0A914S2Y0"/>
<protein>
    <submittedName>
        <fullName evidence="2">Uncharacterized protein</fullName>
    </submittedName>
</protein>
<name>A0A914S2Y0_PAREQ</name>
<dbReference type="WBParaSite" id="PEQ_0001268201-mRNA-1">
    <property type="protein sequence ID" value="PEQ_0001268201-mRNA-1"/>
    <property type="gene ID" value="PEQ_0001268201"/>
</dbReference>
<evidence type="ECO:0000313" key="1">
    <source>
        <dbReference type="Proteomes" id="UP000887564"/>
    </source>
</evidence>
<keyword evidence="1" id="KW-1185">Reference proteome</keyword>
<dbReference type="Proteomes" id="UP000887564">
    <property type="component" value="Unplaced"/>
</dbReference>
<sequence>MYRSNIKGMLYFVNNIIPFVDENSLFIMIAKFLSDFLKF</sequence>
<accession>A0A914S2Y0</accession>
<evidence type="ECO:0000313" key="2">
    <source>
        <dbReference type="WBParaSite" id="PEQ_0001268201-mRNA-1"/>
    </source>
</evidence>